<dbReference type="InterPro" id="IPR000980">
    <property type="entry name" value="SH2"/>
</dbReference>
<proteinExistence type="inferred from homology"/>
<comment type="similarity">
    <text evidence="12">Belongs to the protein kinase superfamily. Tyr protein kinase family.</text>
</comment>
<evidence type="ECO:0000256" key="3">
    <source>
        <dbReference type="ARBA" id="ARBA00022679"/>
    </source>
</evidence>
<dbReference type="Proteomes" id="UP000215902">
    <property type="component" value="Unassembled WGS sequence"/>
</dbReference>
<keyword evidence="17" id="KW-1185">Reference proteome</keyword>
<dbReference type="SUPFAM" id="SSF56112">
    <property type="entry name" value="Protein kinase-like (PK-like)"/>
    <property type="match status" value="1"/>
</dbReference>
<evidence type="ECO:0000256" key="10">
    <source>
        <dbReference type="PROSITE-ProRule" id="PRU00192"/>
    </source>
</evidence>
<dbReference type="PROSITE" id="PS50002">
    <property type="entry name" value="SH3"/>
    <property type="match status" value="1"/>
</dbReference>
<evidence type="ECO:0000256" key="5">
    <source>
        <dbReference type="ARBA" id="ARBA00022777"/>
    </source>
</evidence>
<evidence type="ECO:0000256" key="9">
    <source>
        <dbReference type="PROSITE-ProRule" id="PRU00191"/>
    </source>
</evidence>
<dbReference type="InterPro" id="IPR036860">
    <property type="entry name" value="SH2_dom_sf"/>
</dbReference>
<dbReference type="SMART" id="SM00252">
    <property type="entry name" value="SH2"/>
    <property type="match status" value="1"/>
</dbReference>
<keyword evidence="2" id="KW-0597">Phosphoprotein</keyword>
<keyword evidence="6 11" id="KW-0067">ATP-binding</keyword>
<evidence type="ECO:0000256" key="8">
    <source>
        <dbReference type="ARBA" id="ARBA00051245"/>
    </source>
</evidence>
<dbReference type="SMART" id="SM00219">
    <property type="entry name" value="TyrKc"/>
    <property type="match status" value="1"/>
</dbReference>
<evidence type="ECO:0000259" key="13">
    <source>
        <dbReference type="PROSITE" id="PS50001"/>
    </source>
</evidence>
<dbReference type="PRINTS" id="PR00109">
    <property type="entry name" value="TYRKINASE"/>
</dbReference>
<evidence type="ECO:0000256" key="6">
    <source>
        <dbReference type="ARBA" id="ARBA00022840"/>
    </source>
</evidence>
<protein>
    <recommendedName>
        <fullName evidence="12">Tyrosine-protein kinase</fullName>
        <ecNumber evidence="12">2.7.10.2</ecNumber>
    </recommendedName>
</protein>
<feature type="non-terminal residue" evidence="16">
    <location>
        <position position="1"/>
    </location>
</feature>
<comment type="catalytic activity">
    <reaction evidence="8 12">
        <text>L-tyrosyl-[protein] + ATP = O-phospho-L-tyrosyl-[protein] + ADP + H(+)</text>
        <dbReference type="Rhea" id="RHEA:10596"/>
        <dbReference type="Rhea" id="RHEA-COMP:10136"/>
        <dbReference type="Rhea" id="RHEA-COMP:20101"/>
        <dbReference type="ChEBI" id="CHEBI:15378"/>
        <dbReference type="ChEBI" id="CHEBI:30616"/>
        <dbReference type="ChEBI" id="CHEBI:46858"/>
        <dbReference type="ChEBI" id="CHEBI:61978"/>
        <dbReference type="ChEBI" id="CHEBI:456216"/>
        <dbReference type="EC" id="2.7.10.2"/>
    </reaction>
</comment>
<dbReference type="InterPro" id="IPR050198">
    <property type="entry name" value="Non-receptor_tyrosine_kinases"/>
</dbReference>
<dbReference type="InterPro" id="IPR036028">
    <property type="entry name" value="SH3-like_dom_sf"/>
</dbReference>
<feature type="domain" description="Protein kinase" evidence="15">
    <location>
        <begin position="290"/>
        <end position="551"/>
    </location>
</feature>
<name>A0A267EIS5_9PLAT</name>
<dbReference type="InterPro" id="IPR001452">
    <property type="entry name" value="SH3_domain"/>
</dbReference>
<dbReference type="InterPro" id="IPR011009">
    <property type="entry name" value="Kinase-like_dom_sf"/>
</dbReference>
<dbReference type="Pfam" id="PF07714">
    <property type="entry name" value="PK_Tyr_Ser-Thr"/>
    <property type="match status" value="1"/>
</dbReference>
<evidence type="ECO:0000256" key="2">
    <source>
        <dbReference type="ARBA" id="ARBA00022553"/>
    </source>
</evidence>
<dbReference type="Gene3D" id="2.30.30.40">
    <property type="entry name" value="SH3 Domains"/>
    <property type="match status" value="1"/>
</dbReference>
<dbReference type="PROSITE" id="PS50011">
    <property type="entry name" value="PROTEIN_KINASE_DOM"/>
    <property type="match status" value="1"/>
</dbReference>
<comment type="caution">
    <text evidence="16">The sequence shown here is derived from an EMBL/GenBank/DDBJ whole genome shotgun (WGS) entry which is preliminary data.</text>
</comment>
<evidence type="ECO:0000256" key="1">
    <source>
        <dbReference type="ARBA" id="ARBA00022443"/>
    </source>
</evidence>
<dbReference type="Pfam" id="PF00018">
    <property type="entry name" value="SH3_1"/>
    <property type="match status" value="1"/>
</dbReference>
<feature type="domain" description="SH2" evidence="13">
    <location>
        <begin position="141"/>
        <end position="270"/>
    </location>
</feature>
<evidence type="ECO:0000259" key="14">
    <source>
        <dbReference type="PROSITE" id="PS50002"/>
    </source>
</evidence>
<dbReference type="SMART" id="SM00326">
    <property type="entry name" value="SH3"/>
    <property type="match status" value="1"/>
</dbReference>
<dbReference type="InterPro" id="IPR001245">
    <property type="entry name" value="Ser-Thr/Tyr_kinase_cat_dom"/>
</dbReference>
<keyword evidence="7 12" id="KW-0829">Tyrosine-protein kinase</keyword>
<dbReference type="InterPro" id="IPR008266">
    <property type="entry name" value="Tyr_kinase_AS"/>
</dbReference>
<feature type="binding site" evidence="11">
    <location>
        <position position="318"/>
    </location>
    <ligand>
        <name>ATP</name>
        <dbReference type="ChEBI" id="CHEBI:30616"/>
    </ligand>
</feature>
<sequence length="561" mass="63425">VTMGCFLSRPVTGEKPPLLDYYQQQQQQLLQYHQQQQQQQQMQYEQQHYKYQQFQQHQQQQHHQATAWQVGAATPVTRIRCRLPQPHSVEQLPPPPPPARRQSQLVARALFAYKAQHQDDLAFCVGDKLEILSGGTRQPWWFARHSATGLTGYVPGNHLQLESDDRASSLAAWFEVSRRDADRHLLLPGNPSGTYILRPSSQGQYALSVRVKDPNLDRNFLVRHFRIRCTDAGGYYIAPRVTFPTLRDLLAHYSEVEDIGGIGCRLTAPCPRAYKPPVQFRDVEVNRACVRLGGRLGGGSFGEVYLARWNDCLDVAVKTMKPNATDAERFISEARILHRLNHPRVVQLLGVCTDGEPLYIITELMPEGALLDFLRREAGSSLCFDQLIDMMAQVADGMAYLETMNFVHRDLRAANILVGQNRWLKVADFGLARIMDAAGSATAGAKFPIRWTAPEAAGWQRAFSVKSDVWSFGVLMWEIVTYGRVPYPGMANRQVLQAVAGGYRMPNPHDGSRIRCDPGVYLIMSDCWAECPASRPTFFYLKDALENYSVTAEAQYVQDKL</sequence>
<keyword evidence="5 12" id="KW-0418">Kinase</keyword>
<keyword evidence="9" id="KW-0727">SH2 domain</keyword>
<dbReference type="OrthoDB" id="4062651at2759"/>
<evidence type="ECO:0000256" key="4">
    <source>
        <dbReference type="ARBA" id="ARBA00022741"/>
    </source>
</evidence>
<organism evidence="16 17">
    <name type="scientific">Macrostomum lignano</name>
    <dbReference type="NCBI Taxonomy" id="282301"/>
    <lineage>
        <taxon>Eukaryota</taxon>
        <taxon>Metazoa</taxon>
        <taxon>Spiralia</taxon>
        <taxon>Lophotrochozoa</taxon>
        <taxon>Platyhelminthes</taxon>
        <taxon>Rhabditophora</taxon>
        <taxon>Macrostomorpha</taxon>
        <taxon>Macrostomida</taxon>
        <taxon>Macrostomidae</taxon>
        <taxon>Macrostomum</taxon>
    </lineage>
</organism>
<dbReference type="SUPFAM" id="SSF55550">
    <property type="entry name" value="SH2 domain"/>
    <property type="match status" value="1"/>
</dbReference>
<gene>
    <name evidence="16" type="ORF">BOX15_Mlig015610g1</name>
</gene>
<dbReference type="InterPro" id="IPR017441">
    <property type="entry name" value="Protein_kinase_ATP_BS"/>
</dbReference>
<dbReference type="InterPro" id="IPR000719">
    <property type="entry name" value="Prot_kinase_dom"/>
</dbReference>
<feature type="domain" description="SH3" evidence="14">
    <location>
        <begin position="102"/>
        <end position="164"/>
    </location>
</feature>
<dbReference type="GO" id="GO:0004715">
    <property type="term" value="F:non-membrane spanning protein tyrosine kinase activity"/>
    <property type="evidence" value="ECO:0007669"/>
    <property type="project" value="UniProtKB-EC"/>
</dbReference>
<dbReference type="Pfam" id="PF00017">
    <property type="entry name" value="SH2"/>
    <property type="match status" value="1"/>
</dbReference>
<accession>A0A267EIS5</accession>
<dbReference type="Gene3D" id="3.30.505.10">
    <property type="entry name" value="SH2 domain"/>
    <property type="match status" value="1"/>
</dbReference>
<dbReference type="InterPro" id="IPR020635">
    <property type="entry name" value="Tyr_kinase_cat_dom"/>
</dbReference>
<dbReference type="EC" id="2.7.10.2" evidence="12"/>
<dbReference type="STRING" id="282301.A0A267EIS5"/>
<evidence type="ECO:0000313" key="16">
    <source>
        <dbReference type="EMBL" id="PAA60739.1"/>
    </source>
</evidence>
<dbReference type="GO" id="GO:0005524">
    <property type="term" value="F:ATP binding"/>
    <property type="evidence" value="ECO:0007669"/>
    <property type="project" value="UniProtKB-UniRule"/>
</dbReference>
<dbReference type="Gene3D" id="1.10.510.10">
    <property type="entry name" value="Transferase(Phosphotransferase) domain 1"/>
    <property type="match status" value="1"/>
</dbReference>
<dbReference type="AlphaFoldDB" id="A0A267EIS5"/>
<dbReference type="PROSITE" id="PS00109">
    <property type="entry name" value="PROTEIN_KINASE_TYR"/>
    <property type="match status" value="1"/>
</dbReference>
<evidence type="ECO:0000256" key="7">
    <source>
        <dbReference type="ARBA" id="ARBA00023137"/>
    </source>
</evidence>
<keyword evidence="4 11" id="KW-0547">Nucleotide-binding</keyword>
<dbReference type="PROSITE" id="PS50001">
    <property type="entry name" value="SH2"/>
    <property type="match status" value="1"/>
</dbReference>
<dbReference type="PANTHER" id="PTHR24418">
    <property type="entry name" value="TYROSINE-PROTEIN KINASE"/>
    <property type="match status" value="1"/>
</dbReference>
<keyword evidence="3 12" id="KW-0808">Transferase</keyword>
<evidence type="ECO:0000256" key="11">
    <source>
        <dbReference type="PROSITE-ProRule" id="PRU10141"/>
    </source>
</evidence>
<evidence type="ECO:0000259" key="15">
    <source>
        <dbReference type="PROSITE" id="PS50011"/>
    </source>
</evidence>
<dbReference type="EMBL" id="NIVC01002117">
    <property type="protein sequence ID" value="PAA60739.1"/>
    <property type="molecule type" value="Genomic_DNA"/>
</dbReference>
<evidence type="ECO:0000313" key="17">
    <source>
        <dbReference type="Proteomes" id="UP000215902"/>
    </source>
</evidence>
<evidence type="ECO:0000256" key="12">
    <source>
        <dbReference type="RuleBase" id="RU362096"/>
    </source>
</evidence>
<keyword evidence="1 10" id="KW-0728">SH3 domain</keyword>
<dbReference type="PROSITE" id="PS00107">
    <property type="entry name" value="PROTEIN_KINASE_ATP"/>
    <property type="match status" value="1"/>
</dbReference>
<reference evidence="16 17" key="1">
    <citation type="submission" date="2017-06" db="EMBL/GenBank/DDBJ databases">
        <title>A platform for efficient transgenesis in Macrostomum lignano, a flatworm model organism for stem cell research.</title>
        <authorList>
            <person name="Berezikov E."/>
        </authorList>
    </citation>
    <scope>NUCLEOTIDE SEQUENCE [LARGE SCALE GENOMIC DNA]</scope>
    <source>
        <strain evidence="16">DV1</strain>
        <tissue evidence="16">Whole organism</tissue>
    </source>
</reference>
<dbReference type="SUPFAM" id="SSF50044">
    <property type="entry name" value="SH3-domain"/>
    <property type="match status" value="1"/>
</dbReference>
<dbReference type="FunFam" id="1.10.510.10:FF:000554">
    <property type="entry name" value="Predicted protein"/>
    <property type="match status" value="1"/>
</dbReference>